<feature type="signal peptide" evidence="1">
    <location>
        <begin position="1"/>
        <end position="19"/>
    </location>
</feature>
<dbReference type="EMBL" id="JAULSW010000006">
    <property type="protein sequence ID" value="KAK3377627.1"/>
    <property type="molecule type" value="Genomic_DNA"/>
</dbReference>
<protein>
    <recommendedName>
        <fullName evidence="4">Cyanovirin-N domain-containing protein</fullName>
    </recommendedName>
</protein>
<name>A0AAE0KJV4_9PEZI</name>
<evidence type="ECO:0008006" key="4">
    <source>
        <dbReference type="Google" id="ProtNLM"/>
    </source>
</evidence>
<evidence type="ECO:0000313" key="3">
    <source>
        <dbReference type="Proteomes" id="UP001285441"/>
    </source>
</evidence>
<keyword evidence="1" id="KW-0732">Signal</keyword>
<proteinExistence type="predicted"/>
<accession>A0AAE0KJV4</accession>
<dbReference type="Proteomes" id="UP001285441">
    <property type="component" value="Unassembled WGS sequence"/>
</dbReference>
<sequence>MRLIQSLAILLPIFGPAAAAPLEQSAAVPQNISPLQAQIQAELVRQDNLAGADGCVVQAYKGWDCSGNPGNGFNYVVDGCRSCRQFDDSHSFFLSGNCPRGHLVTHDNDCSAFSKGSYNVNFGGTGCWNVNTGHNWVSAYPCFDK</sequence>
<reference evidence="2" key="2">
    <citation type="submission" date="2023-06" db="EMBL/GenBank/DDBJ databases">
        <authorList>
            <consortium name="Lawrence Berkeley National Laboratory"/>
            <person name="Haridas S."/>
            <person name="Hensen N."/>
            <person name="Bonometti L."/>
            <person name="Westerberg I."/>
            <person name="Brannstrom I.O."/>
            <person name="Guillou S."/>
            <person name="Cros-Aarteil S."/>
            <person name="Calhoun S."/>
            <person name="Kuo A."/>
            <person name="Mondo S."/>
            <person name="Pangilinan J."/>
            <person name="Riley R."/>
            <person name="LaButti K."/>
            <person name="Andreopoulos B."/>
            <person name="Lipzen A."/>
            <person name="Chen C."/>
            <person name="Yanf M."/>
            <person name="Daum C."/>
            <person name="Ng V."/>
            <person name="Clum A."/>
            <person name="Steindorff A."/>
            <person name="Ohm R."/>
            <person name="Martin F."/>
            <person name="Silar P."/>
            <person name="Natvig D."/>
            <person name="Lalanne C."/>
            <person name="Gautier V."/>
            <person name="Ament-velasquez S.L."/>
            <person name="Kruys A."/>
            <person name="Hutchinson M.I."/>
            <person name="Powell A.J."/>
            <person name="Barry K."/>
            <person name="Miller A.N."/>
            <person name="Grigoriev I.V."/>
            <person name="Debuchy R."/>
            <person name="Gladieux P."/>
            <person name="Thoren M.H."/>
            <person name="Johannesson H."/>
        </authorList>
    </citation>
    <scope>NUCLEOTIDE SEQUENCE</scope>
    <source>
        <strain evidence="2">CBS 232.78</strain>
    </source>
</reference>
<comment type="caution">
    <text evidence="2">The sequence shown here is derived from an EMBL/GenBank/DDBJ whole genome shotgun (WGS) entry which is preliminary data.</text>
</comment>
<feature type="chain" id="PRO_5042121309" description="Cyanovirin-N domain-containing protein" evidence="1">
    <location>
        <begin position="20"/>
        <end position="145"/>
    </location>
</feature>
<gene>
    <name evidence="2" type="ORF">B0H63DRAFT_561762</name>
</gene>
<dbReference type="AlphaFoldDB" id="A0AAE0KJV4"/>
<reference evidence="2" key="1">
    <citation type="journal article" date="2023" name="Mol. Phylogenet. Evol.">
        <title>Genome-scale phylogeny and comparative genomics of the fungal order Sordariales.</title>
        <authorList>
            <person name="Hensen N."/>
            <person name="Bonometti L."/>
            <person name="Westerberg I."/>
            <person name="Brannstrom I.O."/>
            <person name="Guillou S."/>
            <person name="Cros-Aarteil S."/>
            <person name="Calhoun S."/>
            <person name="Haridas S."/>
            <person name="Kuo A."/>
            <person name="Mondo S."/>
            <person name="Pangilinan J."/>
            <person name="Riley R."/>
            <person name="LaButti K."/>
            <person name="Andreopoulos B."/>
            <person name="Lipzen A."/>
            <person name="Chen C."/>
            <person name="Yan M."/>
            <person name="Daum C."/>
            <person name="Ng V."/>
            <person name="Clum A."/>
            <person name="Steindorff A."/>
            <person name="Ohm R.A."/>
            <person name="Martin F."/>
            <person name="Silar P."/>
            <person name="Natvig D.O."/>
            <person name="Lalanne C."/>
            <person name="Gautier V."/>
            <person name="Ament-Velasquez S.L."/>
            <person name="Kruys A."/>
            <person name="Hutchinson M.I."/>
            <person name="Powell A.J."/>
            <person name="Barry K."/>
            <person name="Miller A.N."/>
            <person name="Grigoriev I.V."/>
            <person name="Debuchy R."/>
            <person name="Gladieux P."/>
            <person name="Hiltunen Thoren M."/>
            <person name="Johannesson H."/>
        </authorList>
    </citation>
    <scope>NUCLEOTIDE SEQUENCE</scope>
    <source>
        <strain evidence="2">CBS 232.78</strain>
    </source>
</reference>
<evidence type="ECO:0000256" key="1">
    <source>
        <dbReference type="SAM" id="SignalP"/>
    </source>
</evidence>
<evidence type="ECO:0000313" key="2">
    <source>
        <dbReference type="EMBL" id="KAK3377627.1"/>
    </source>
</evidence>
<organism evidence="2 3">
    <name type="scientific">Podospora didyma</name>
    <dbReference type="NCBI Taxonomy" id="330526"/>
    <lineage>
        <taxon>Eukaryota</taxon>
        <taxon>Fungi</taxon>
        <taxon>Dikarya</taxon>
        <taxon>Ascomycota</taxon>
        <taxon>Pezizomycotina</taxon>
        <taxon>Sordariomycetes</taxon>
        <taxon>Sordariomycetidae</taxon>
        <taxon>Sordariales</taxon>
        <taxon>Podosporaceae</taxon>
        <taxon>Podospora</taxon>
    </lineage>
</organism>
<keyword evidence="3" id="KW-1185">Reference proteome</keyword>